<sequence length="61" mass="7214">MMEGQFKMHYMRLLESELFLKSSLMESIWVAPTTPLKLLKVESWQSFWVSPALTQMMNSDE</sequence>
<proteinExistence type="predicted"/>
<organism evidence="1 2">
    <name type="scientific">Platanthera guangdongensis</name>
    <dbReference type="NCBI Taxonomy" id="2320717"/>
    <lineage>
        <taxon>Eukaryota</taxon>
        <taxon>Viridiplantae</taxon>
        <taxon>Streptophyta</taxon>
        <taxon>Embryophyta</taxon>
        <taxon>Tracheophyta</taxon>
        <taxon>Spermatophyta</taxon>
        <taxon>Magnoliopsida</taxon>
        <taxon>Liliopsida</taxon>
        <taxon>Asparagales</taxon>
        <taxon>Orchidaceae</taxon>
        <taxon>Orchidoideae</taxon>
        <taxon>Orchideae</taxon>
        <taxon>Orchidinae</taxon>
        <taxon>Platanthera</taxon>
    </lineage>
</organism>
<reference evidence="1 2" key="1">
    <citation type="journal article" date="2022" name="Nat. Plants">
        <title>Genomes of leafy and leafless Platanthera orchids illuminate the evolution of mycoheterotrophy.</title>
        <authorList>
            <person name="Li M.H."/>
            <person name="Liu K.W."/>
            <person name="Li Z."/>
            <person name="Lu H.C."/>
            <person name="Ye Q.L."/>
            <person name="Zhang D."/>
            <person name="Wang J.Y."/>
            <person name="Li Y.F."/>
            <person name="Zhong Z.M."/>
            <person name="Liu X."/>
            <person name="Yu X."/>
            <person name="Liu D.K."/>
            <person name="Tu X.D."/>
            <person name="Liu B."/>
            <person name="Hao Y."/>
            <person name="Liao X.Y."/>
            <person name="Jiang Y.T."/>
            <person name="Sun W.H."/>
            <person name="Chen J."/>
            <person name="Chen Y.Q."/>
            <person name="Ai Y."/>
            <person name="Zhai J.W."/>
            <person name="Wu S.S."/>
            <person name="Zhou Z."/>
            <person name="Hsiao Y.Y."/>
            <person name="Wu W.L."/>
            <person name="Chen Y.Y."/>
            <person name="Lin Y.F."/>
            <person name="Hsu J.L."/>
            <person name="Li C.Y."/>
            <person name="Wang Z.W."/>
            <person name="Zhao X."/>
            <person name="Zhong W.Y."/>
            <person name="Ma X.K."/>
            <person name="Ma L."/>
            <person name="Huang J."/>
            <person name="Chen G.Z."/>
            <person name="Huang M.Z."/>
            <person name="Huang L."/>
            <person name="Peng D.H."/>
            <person name="Luo Y.B."/>
            <person name="Zou S.Q."/>
            <person name="Chen S.P."/>
            <person name="Lan S."/>
            <person name="Tsai W.C."/>
            <person name="Van de Peer Y."/>
            <person name="Liu Z.J."/>
        </authorList>
    </citation>
    <scope>NUCLEOTIDE SEQUENCE [LARGE SCALE GENOMIC DNA]</scope>
    <source>
        <strain evidence="1">Lor288</strain>
    </source>
</reference>
<dbReference type="Proteomes" id="UP001412067">
    <property type="component" value="Unassembled WGS sequence"/>
</dbReference>
<comment type="caution">
    <text evidence="1">The sequence shown here is derived from an EMBL/GenBank/DDBJ whole genome shotgun (WGS) entry which is preliminary data.</text>
</comment>
<name>A0ABR2MN27_9ASPA</name>
<keyword evidence="2" id="KW-1185">Reference proteome</keyword>
<evidence type="ECO:0000313" key="2">
    <source>
        <dbReference type="Proteomes" id="UP001412067"/>
    </source>
</evidence>
<protein>
    <submittedName>
        <fullName evidence="1">Uncharacterized protein</fullName>
    </submittedName>
</protein>
<gene>
    <name evidence="1" type="ORF">KSP40_PGU021414</name>
</gene>
<accession>A0ABR2MN27</accession>
<dbReference type="EMBL" id="JBBWWR010000006">
    <property type="protein sequence ID" value="KAK8965597.1"/>
    <property type="molecule type" value="Genomic_DNA"/>
</dbReference>
<evidence type="ECO:0000313" key="1">
    <source>
        <dbReference type="EMBL" id="KAK8965597.1"/>
    </source>
</evidence>